<reference evidence="1" key="1">
    <citation type="submission" date="2018-05" db="EMBL/GenBank/DDBJ databases">
        <authorList>
            <person name="Lanie J.A."/>
            <person name="Ng W.-L."/>
            <person name="Kazmierczak K.M."/>
            <person name="Andrzejewski T.M."/>
            <person name="Davidsen T.M."/>
            <person name="Wayne K.J."/>
            <person name="Tettelin H."/>
            <person name="Glass J.I."/>
            <person name="Rusch D."/>
            <person name="Podicherti R."/>
            <person name="Tsui H.-C.T."/>
            <person name="Winkler M.E."/>
        </authorList>
    </citation>
    <scope>NUCLEOTIDE SEQUENCE</scope>
</reference>
<protein>
    <submittedName>
        <fullName evidence="1">Uncharacterized protein</fullName>
    </submittedName>
</protein>
<sequence length="50" mass="5519">MPDNHIPNAHMFSCSAAAIEKVKMPHNKEIIVINQSGGLKDDIVSFPILF</sequence>
<evidence type="ECO:0000313" key="1">
    <source>
        <dbReference type="EMBL" id="SVD35065.1"/>
    </source>
</evidence>
<organism evidence="1">
    <name type="scientific">marine metagenome</name>
    <dbReference type="NCBI Taxonomy" id="408172"/>
    <lineage>
        <taxon>unclassified sequences</taxon>
        <taxon>metagenomes</taxon>
        <taxon>ecological metagenomes</taxon>
    </lineage>
</organism>
<dbReference type="EMBL" id="UINC01145124">
    <property type="protein sequence ID" value="SVD35065.1"/>
    <property type="molecule type" value="Genomic_DNA"/>
</dbReference>
<gene>
    <name evidence="1" type="ORF">METZ01_LOCUS387919</name>
</gene>
<accession>A0A382UMJ7</accession>
<dbReference type="AlphaFoldDB" id="A0A382UMJ7"/>
<feature type="non-terminal residue" evidence="1">
    <location>
        <position position="50"/>
    </location>
</feature>
<name>A0A382UMJ7_9ZZZZ</name>
<proteinExistence type="predicted"/>